<name>A0A8S0ZU19_ARCPL</name>
<comment type="caution">
    <text evidence="9">The sequence shown here is derived from an EMBL/GenBank/DDBJ whole genome shotgun (WGS) entry which is preliminary data.</text>
</comment>
<sequence length="635" mass="70322">MAINEILTISPRLKVNVLSVGAILTLFLGTQFNSILQSISMAEVSLLVPLIQAVEVAIVALSSIKLGVSEYPPQAHVEDGQTFDFIVVGAGSAGCVLANRLTEISNWKVLLVEAGDDPSAASNSPGISMLVSSKLPNWNYFTVNDGYSSQSLKEKRIEQLAGRMLGGSSSINFMFYLRGNKADYETWVQKGNPGWDWNNVTSYFKKSERLNDRTIMESESGSLHNTDGYLGVTRPDWYHRTSEYLDAFKQNGHEILIENNGHQQLGYAPASFTAEKNNRQSTANAFLKPVKNRKNLYVLKNTKARKILFDKCKRAVGVELKSTGGKVIKVKARKEVVLSAGAINSPQLLMISGVGPKEHLEKMRIDVLLNSPNVGKNLQDHPLVPIVITRDQKFSSVIENIEPLKYLDRFPLPAIVGFAALNKSQGYPDYQATAVPVPVAPILPTLLCSTVFTINDKSCTVLAKDTKLKGALVGLVTHVQPKSRGQIILRTSDPEDSPLIYSGYFNNTEDLENFAKYVEDYVSVINTPYLRNLKPEIIDLRVPQCQDLKFPSHEYWKCYILNLSSSHYHPVGTCAMGLEGLGVVDERLRVRGVRRLRVVDASVMPTITRGNTNAPTIMIAEKAADMIKHDYGLYE</sequence>
<keyword evidence="6" id="KW-1133">Transmembrane helix</keyword>
<evidence type="ECO:0000256" key="5">
    <source>
        <dbReference type="RuleBase" id="RU003968"/>
    </source>
</evidence>
<proteinExistence type="inferred from homology"/>
<organism evidence="9 10">
    <name type="scientific">Arctia plantaginis</name>
    <name type="common">Wood tiger moth</name>
    <name type="synonym">Phalaena plantaginis</name>
    <dbReference type="NCBI Taxonomy" id="874455"/>
    <lineage>
        <taxon>Eukaryota</taxon>
        <taxon>Metazoa</taxon>
        <taxon>Ecdysozoa</taxon>
        <taxon>Arthropoda</taxon>
        <taxon>Hexapoda</taxon>
        <taxon>Insecta</taxon>
        <taxon>Pterygota</taxon>
        <taxon>Neoptera</taxon>
        <taxon>Endopterygota</taxon>
        <taxon>Lepidoptera</taxon>
        <taxon>Glossata</taxon>
        <taxon>Ditrysia</taxon>
        <taxon>Noctuoidea</taxon>
        <taxon>Erebidae</taxon>
        <taxon>Arctiinae</taxon>
        <taxon>Arctia</taxon>
    </lineage>
</organism>
<keyword evidence="3 5" id="KW-0285">Flavoprotein</keyword>
<dbReference type="PROSITE" id="PS00623">
    <property type="entry name" value="GMC_OXRED_1"/>
    <property type="match status" value="1"/>
</dbReference>
<dbReference type="InterPro" id="IPR000172">
    <property type="entry name" value="GMC_OxRdtase_N"/>
</dbReference>
<dbReference type="PANTHER" id="PTHR11552">
    <property type="entry name" value="GLUCOSE-METHANOL-CHOLINE GMC OXIDOREDUCTASE"/>
    <property type="match status" value="1"/>
</dbReference>
<evidence type="ECO:0000256" key="3">
    <source>
        <dbReference type="ARBA" id="ARBA00022630"/>
    </source>
</evidence>
<accession>A0A8S0ZU19</accession>
<keyword evidence="6" id="KW-0472">Membrane</keyword>
<evidence type="ECO:0000259" key="7">
    <source>
        <dbReference type="PROSITE" id="PS00623"/>
    </source>
</evidence>
<dbReference type="Pfam" id="PF05199">
    <property type="entry name" value="GMC_oxred_C"/>
    <property type="match status" value="1"/>
</dbReference>
<dbReference type="Gene3D" id="3.50.50.60">
    <property type="entry name" value="FAD/NAD(P)-binding domain"/>
    <property type="match status" value="1"/>
</dbReference>
<dbReference type="SUPFAM" id="SSF54373">
    <property type="entry name" value="FAD-linked reductases, C-terminal domain"/>
    <property type="match status" value="1"/>
</dbReference>
<reference evidence="9 10" key="1">
    <citation type="submission" date="2020-04" db="EMBL/GenBank/DDBJ databases">
        <authorList>
            <person name="Wallbank WR R."/>
            <person name="Pardo Diaz C."/>
            <person name="Kozak K."/>
            <person name="Martin S."/>
            <person name="Jiggins C."/>
            <person name="Moest M."/>
            <person name="Warren A I."/>
            <person name="Byers J.R.P. K."/>
            <person name="Montejo-Kovacevich G."/>
            <person name="Yen C E."/>
        </authorList>
    </citation>
    <scope>NUCLEOTIDE SEQUENCE [LARGE SCALE GENOMIC DNA]</scope>
</reference>
<dbReference type="InterPro" id="IPR036188">
    <property type="entry name" value="FAD/NAD-bd_sf"/>
</dbReference>
<evidence type="ECO:0000256" key="4">
    <source>
        <dbReference type="ARBA" id="ARBA00022827"/>
    </source>
</evidence>
<evidence type="ECO:0000256" key="2">
    <source>
        <dbReference type="ARBA" id="ARBA00010790"/>
    </source>
</evidence>
<dbReference type="Gene3D" id="3.30.560.10">
    <property type="entry name" value="Glucose Oxidase, domain 3"/>
    <property type="match status" value="1"/>
</dbReference>
<comment type="similarity">
    <text evidence="2 5">Belongs to the GMC oxidoreductase family.</text>
</comment>
<comment type="cofactor">
    <cofactor evidence="1">
        <name>FAD</name>
        <dbReference type="ChEBI" id="CHEBI:57692"/>
    </cofactor>
</comment>
<evidence type="ECO:0000256" key="6">
    <source>
        <dbReference type="SAM" id="Phobius"/>
    </source>
</evidence>
<dbReference type="PROSITE" id="PS00624">
    <property type="entry name" value="GMC_OXRED_2"/>
    <property type="match status" value="1"/>
</dbReference>
<evidence type="ECO:0000313" key="10">
    <source>
        <dbReference type="Proteomes" id="UP000494256"/>
    </source>
</evidence>
<dbReference type="Pfam" id="PF00732">
    <property type="entry name" value="GMC_oxred_N"/>
    <property type="match status" value="1"/>
</dbReference>
<evidence type="ECO:0000256" key="1">
    <source>
        <dbReference type="ARBA" id="ARBA00001974"/>
    </source>
</evidence>
<feature type="transmembrane region" description="Helical" evidence="6">
    <location>
        <begin position="15"/>
        <end position="32"/>
    </location>
</feature>
<dbReference type="EMBL" id="CADEBD010000299">
    <property type="protein sequence ID" value="CAB3235206.1"/>
    <property type="molecule type" value="Genomic_DNA"/>
</dbReference>
<dbReference type="GO" id="GO:0016614">
    <property type="term" value="F:oxidoreductase activity, acting on CH-OH group of donors"/>
    <property type="evidence" value="ECO:0007669"/>
    <property type="project" value="InterPro"/>
</dbReference>
<dbReference type="Proteomes" id="UP000494256">
    <property type="component" value="Unassembled WGS sequence"/>
</dbReference>
<dbReference type="AlphaFoldDB" id="A0A8S0ZU19"/>
<dbReference type="InterPro" id="IPR012132">
    <property type="entry name" value="GMC_OxRdtase"/>
</dbReference>
<gene>
    <name evidence="9" type="ORF">APLA_LOCUS6907</name>
</gene>
<dbReference type="GO" id="GO:0050660">
    <property type="term" value="F:flavin adenine dinucleotide binding"/>
    <property type="evidence" value="ECO:0007669"/>
    <property type="project" value="InterPro"/>
</dbReference>
<dbReference type="InterPro" id="IPR007867">
    <property type="entry name" value="GMC_OxRtase_C"/>
</dbReference>
<protein>
    <recommendedName>
        <fullName evidence="7 8">Glucose-methanol-choline oxidoreductase N-terminal domain-containing protein</fullName>
    </recommendedName>
</protein>
<dbReference type="SUPFAM" id="SSF51905">
    <property type="entry name" value="FAD/NAD(P)-binding domain"/>
    <property type="match status" value="1"/>
</dbReference>
<evidence type="ECO:0000313" key="9">
    <source>
        <dbReference type="EMBL" id="CAB3235206.1"/>
    </source>
</evidence>
<dbReference type="PANTHER" id="PTHR11552:SF147">
    <property type="entry name" value="CHOLINE DEHYDROGENASE, MITOCHONDRIAL"/>
    <property type="match status" value="1"/>
</dbReference>
<keyword evidence="4 5" id="KW-0274">FAD</keyword>
<feature type="domain" description="Glucose-methanol-choline oxidoreductase N-terminal" evidence="7">
    <location>
        <begin position="162"/>
        <end position="185"/>
    </location>
</feature>
<keyword evidence="6" id="KW-0812">Transmembrane</keyword>
<evidence type="ECO:0000259" key="8">
    <source>
        <dbReference type="PROSITE" id="PS00624"/>
    </source>
</evidence>
<dbReference type="PIRSF" id="PIRSF000137">
    <property type="entry name" value="Alcohol_oxidase"/>
    <property type="match status" value="1"/>
</dbReference>
<feature type="domain" description="Glucose-methanol-choline oxidoreductase N-terminal" evidence="8">
    <location>
        <begin position="341"/>
        <end position="355"/>
    </location>
</feature>